<dbReference type="PANTHER" id="PTHR44029">
    <property type="entry name" value="DNAJ HOMOLOG SUBFAMILY C MEMBER 21"/>
    <property type="match status" value="1"/>
</dbReference>
<feature type="compositionally biased region" description="Basic and acidic residues" evidence="1">
    <location>
        <begin position="139"/>
        <end position="161"/>
    </location>
</feature>
<dbReference type="AlphaFoldDB" id="A0A6A6ZV35"/>
<dbReference type="InterPro" id="IPR036869">
    <property type="entry name" value="J_dom_sf"/>
</dbReference>
<dbReference type="Gene3D" id="1.10.287.110">
    <property type="entry name" value="DnaJ domain"/>
    <property type="match status" value="1"/>
</dbReference>
<evidence type="ECO:0000256" key="1">
    <source>
        <dbReference type="SAM" id="MobiDB-lite"/>
    </source>
</evidence>
<feature type="compositionally biased region" description="Basic and acidic residues" evidence="1">
    <location>
        <begin position="173"/>
        <end position="208"/>
    </location>
</feature>
<proteinExistence type="predicted"/>
<dbReference type="PRINTS" id="PR00625">
    <property type="entry name" value="JDOMAIN"/>
</dbReference>
<feature type="compositionally biased region" description="Polar residues" evidence="1">
    <location>
        <begin position="430"/>
        <end position="442"/>
    </location>
</feature>
<dbReference type="InterPro" id="IPR051964">
    <property type="entry name" value="Chaperone_stress_response"/>
</dbReference>
<dbReference type="Pfam" id="PF00226">
    <property type="entry name" value="DnaJ"/>
    <property type="match status" value="1"/>
</dbReference>
<feature type="compositionally biased region" description="Basic and acidic residues" evidence="1">
    <location>
        <begin position="546"/>
        <end position="559"/>
    </location>
</feature>
<feature type="compositionally biased region" description="Basic and acidic residues" evidence="1">
    <location>
        <begin position="578"/>
        <end position="596"/>
    </location>
</feature>
<feature type="compositionally biased region" description="Basic and acidic residues" evidence="1">
    <location>
        <begin position="86"/>
        <end position="104"/>
    </location>
</feature>
<evidence type="ECO:0000313" key="4">
    <source>
        <dbReference type="Proteomes" id="UP000799424"/>
    </source>
</evidence>
<name>A0A6A6ZV35_9PLEO</name>
<dbReference type="Proteomes" id="UP000799424">
    <property type="component" value="Unassembled WGS sequence"/>
</dbReference>
<dbReference type="InterPro" id="IPR001623">
    <property type="entry name" value="DnaJ_domain"/>
</dbReference>
<feature type="domain" description="J" evidence="2">
    <location>
        <begin position="8"/>
        <end position="77"/>
    </location>
</feature>
<feature type="compositionally biased region" description="Polar residues" evidence="1">
    <location>
        <begin position="531"/>
        <end position="545"/>
    </location>
</feature>
<feature type="compositionally biased region" description="Basic and acidic residues" evidence="1">
    <location>
        <begin position="311"/>
        <end position="353"/>
    </location>
</feature>
<dbReference type="CDD" id="cd06257">
    <property type="entry name" value="DnaJ"/>
    <property type="match status" value="1"/>
</dbReference>
<feature type="compositionally biased region" description="Basic and acidic residues" evidence="1">
    <location>
        <begin position="122"/>
        <end position="132"/>
    </location>
</feature>
<dbReference type="EMBL" id="MU006229">
    <property type="protein sequence ID" value="KAF2824931.1"/>
    <property type="molecule type" value="Genomic_DNA"/>
</dbReference>
<feature type="region of interest" description="Disordered" evidence="1">
    <location>
        <begin position="86"/>
        <end position="604"/>
    </location>
</feature>
<dbReference type="PANTHER" id="PTHR44029:SF1">
    <property type="entry name" value="DNAJ HOMOLOG SUBFAMILY C MEMBER 21"/>
    <property type="match status" value="1"/>
</dbReference>
<dbReference type="SMART" id="SM00271">
    <property type="entry name" value="DnaJ"/>
    <property type="match status" value="1"/>
</dbReference>
<sequence length="614" mass="69867">MDNEPIPDHYKALGLDKTCDTEAVKKAHRKLVLHCHPDKVKDTDPLKEEKQTQFHVVQKAYEVLTDAKERAKYEALLTLQTLRREKLARGGADPSREKTARFDVRTAGGGATYQATGPPRYATEERRPSRAYDEDDKYYDDRDRERERDRPRASTRSKYDTYDAYPKPGSSPRTEKESSRTAKATAERSRADRNKARDKEDRRERKFVSVDSESSEPDEKTRHEAGYKRRSQEDEAQRQRQAADARRKADDRRSYEDTRKTDDRRSYEDSRYGASPTARKLSTQEEEAIRYLHKSRAQVEEAIRPTPARAASRDYYGESRPSRKESSRPETVRRSSARPKDRVSSSSGRDKGYPEIVSWGEDEGSSRRPPTLKAHNSSPANIEVPSSRSMPQRSYTTAEPSTRDHRSSTSPPGLLRAQTMPTKAVPPNAHPSSRSKPATVSRPSMLREQMMPEHTLDHEYATVPPPQSASKPSTKYYHYPTPNGSVPLRPEDISNSGHRTIVREPERTRKHSPDPLFSRPPIGANRPSEANIKSTVSPGRTSSRHASPERGRLYGEVRPRVTRQNSYAPSDVQYAHKYGPEDVRWAPRKGENESSRGFEGGSKPAFLRTATYAY</sequence>
<dbReference type="PROSITE" id="PS00636">
    <property type="entry name" value="DNAJ_1"/>
    <property type="match status" value="1"/>
</dbReference>
<evidence type="ECO:0000259" key="2">
    <source>
        <dbReference type="PROSITE" id="PS50076"/>
    </source>
</evidence>
<accession>A0A6A6ZV35</accession>
<dbReference type="OrthoDB" id="10250354at2759"/>
<organism evidence="3 4">
    <name type="scientific">Ophiobolus disseminans</name>
    <dbReference type="NCBI Taxonomy" id="1469910"/>
    <lineage>
        <taxon>Eukaryota</taxon>
        <taxon>Fungi</taxon>
        <taxon>Dikarya</taxon>
        <taxon>Ascomycota</taxon>
        <taxon>Pezizomycotina</taxon>
        <taxon>Dothideomycetes</taxon>
        <taxon>Pleosporomycetidae</taxon>
        <taxon>Pleosporales</taxon>
        <taxon>Pleosporineae</taxon>
        <taxon>Phaeosphaeriaceae</taxon>
        <taxon>Ophiobolus</taxon>
    </lineage>
</organism>
<feature type="compositionally biased region" description="Polar residues" evidence="1">
    <location>
        <begin position="374"/>
        <end position="400"/>
    </location>
</feature>
<gene>
    <name evidence="3" type="ORF">CC86DRAFT_295971</name>
</gene>
<reference evidence="3" key="1">
    <citation type="journal article" date="2020" name="Stud. Mycol.">
        <title>101 Dothideomycetes genomes: a test case for predicting lifestyles and emergence of pathogens.</title>
        <authorList>
            <person name="Haridas S."/>
            <person name="Albert R."/>
            <person name="Binder M."/>
            <person name="Bloem J."/>
            <person name="Labutti K."/>
            <person name="Salamov A."/>
            <person name="Andreopoulos B."/>
            <person name="Baker S."/>
            <person name="Barry K."/>
            <person name="Bills G."/>
            <person name="Bluhm B."/>
            <person name="Cannon C."/>
            <person name="Castanera R."/>
            <person name="Culley D."/>
            <person name="Daum C."/>
            <person name="Ezra D."/>
            <person name="Gonzalez J."/>
            <person name="Henrissat B."/>
            <person name="Kuo A."/>
            <person name="Liang C."/>
            <person name="Lipzen A."/>
            <person name="Lutzoni F."/>
            <person name="Magnuson J."/>
            <person name="Mondo S."/>
            <person name="Nolan M."/>
            <person name="Ohm R."/>
            <person name="Pangilinan J."/>
            <person name="Park H.-J."/>
            <person name="Ramirez L."/>
            <person name="Alfaro M."/>
            <person name="Sun H."/>
            <person name="Tritt A."/>
            <person name="Yoshinaga Y."/>
            <person name="Zwiers L.-H."/>
            <person name="Turgeon B."/>
            <person name="Goodwin S."/>
            <person name="Spatafora J."/>
            <person name="Crous P."/>
            <person name="Grigoriev I."/>
        </authorList>
    </citation>
    <scope>NUCLEOTIDE SEQUENCE</scope>
    <source>
        <strain evidence="3">CBS 113818</strain>
    </source>
</reference>
<feature type="compositionally biased region" description="Basic and acidic residues" evidence="1">
    <location>
        <begin position="217"/>
        <end position="271"/>
    </location>
</feature>
<feature type="compositionally biased region" description="Basic and acidic residues" evidence="1">
    <location>
        <begin position="501"/>
        <end position="513"/>
    </location>
</feature>
<dbReference type="SUPFAM" id="SSF46565">
    <property type="entry name" value="Chaperone J-domain"/>
    <property type="match status" value="1"/>
</dbReference>
<keyword evidence="4" id="KW-1185">Reference proteome</keyword>
<dbReference type="GO" id="GO:0005737">
    <property type="term" value="C:cytoplasm"/>
    <property type="evidence" value="ECO:0007669"/>
    <property type="project" value="TreeGrafter"/>
</dbReference>
<protein>
    <submittedName>
        <fullName evidence="3">DnaJ-domain-containing protein</fullName>
    </submittedName>
</protein>
<evidence type="ECO:0000313" key="3">
    <source>
        <dbReference type="EMBL" id="KAF2824931.1"/>
    </source>
</evidence>
<dbReference type="InterPro" id="IPR018253">
    <property type="entry name" value="DnaJ_domain_CS"/>
</dbReference>
<dbReference type="PROSITE" id="PS50076">
    <property type="entry name" value="DNAJ_2"/>
    <property type="match status" value="1"/>
</dbReference>
<feature type="compositionally biased region" description="Basic and acidic residues" evidence="1">
    <location>
        <begin position="450"/>
        <end position="460"/>
    </location>
</feature>